<dbReference type="SUPFAM" id="SSF53335">
    <property type="entry name" value="S-adenosyl-L-methionine-dependent methyltransferases"/>
    <property type="match status" value="1"/>
</dbReference>
<name>A0A835BQX5_9POAL</name>
<dbReference type="Gene3D" id="3.40.50.150">
    <property type="entry name" value="Vaccinia Virus protein VP39"/>
    <property type="match status" value="2"/>
</dbReference>
<dbReference type="InterPro" id="IPR036390">
    <property type="entry name" value="WH_DNA-bd_sf"/>
</dbReference>
<dbReference type="OrthoDB" id="2410195at2759"/>
<comment type="caution">
    <text evidence="7">The sequence shown here is derived from an EMBL/GenBank/DDBJ whole genome shotgun (WGS) entry which is preliminary data.</text>
</comment>
<evidence type="ECO:0000313" key="7">
    <source>
        <dbReference type="EMBL" id="KAF8706444.1"/>
    </source>
</evidence>
<feature type="region of interest" description="Disordered" evidence="4">
    <location>
        <begin position="374"/>
        <end position="398"/>
    </location>
</feature>
<reference evidence="7" key="1">
    <citation type="submission" date="2020-07" db="EMBL/GenBank/DDBJ databases">
        <title>Genome sequence and genetic diversity analysis of an under-domesticated orphan crop, white fonio (Digitaria exilis).</title>
        <authorList>
            <person name="Bennetzen J.L."/>
            <person name="Chen S."/>
            <person name="Ma X."/>
            <person name="Wang X."/>
            <person name="Yssel A.E.J."/>
            <person name="Chaluvadi S.R."/>
            <person name="Johnson M."/>
            <person name="Gangashetty P."/>
            <person name="Hamidou F."/>
            <person name="Sanogo M.D."/>
            <person name="Zwaenepoel A."/>
            <person name="Wallace J."/>
            <person name="Van De Peer Y."/>
            <person name="Van Deynze A."/>
        </authorList>
    </citation>
    <scope>NUCLEOTIDE SEQUENCE</scope>
    <source>
        <tissue evidence="7">Leaves</tissue>
    </source>
</reference>
<dbReference type="EMBL" id="JACEFO010001767">
    <property type="protein sequence ID" value="KAF8706444.1"/>
    <property type="molecule type" value="Genomic_DNA"/>
</dbReference>
<dbReference type="Pfam" id="PF08100">
    <property type="entry name" value="Dimerisation"/>
    <property type="match status" value="1"/>
</dbReference>
<dbReference type="InterPro" id="IPR012967">
    <property type="entry name" value="COMT_dimerisation"/>
</dbReference>
<evidence type="ECO:0000313" key="8">
    <source>
        <dbReference type="Proteomes" id="UP000636709"/>
    </source>
</evidence>
<dbReference type="GO" id="GO:0008171">
    <property type="term" value="F:O-methyltransferase activity"/>
    <property type="evidence" value="ECO:0007669"/>
    <property type="project" value="InterPro"/>
</dbReference>
<dbReference type="InterPro" id="IPR016461">
    <property type="entry name" value="COMT-like"/>
</dbReference>
<dbReference type="GO" id="GO:0032259">
    <property type="term" value="P:methylation"/>
    <property type="evidence" value="ECO:0007669"/>
    <property type="project" value="UniProtKB-KW"/>
</dbReference>
<dbReference type="InterPro" id="IPR036388">
    <property type="entry name" value="WH-like_DNA-bd_sf"/>
</dbReference>
<keyword evidence="1" id="KW-0489">Methyltransferase</keyword>
<dbReference type="Gene3D" id="1.10.10.10">
    <property type="entry name" value="Winged helix-like DNA-binding domain superfamily/Winged helix DNA-binding domain"/>
    <property type="match status" value="1"/>
</dbReference>
<gene>
    <name evidence="7" type="ORF">HU200_030715</name>
</gene>
<keyword evidence="8" id="KW-1185">Reference proteome</keyword>
<feature type="domain" description="O-methyltransferase C-terminal" evidence="5">
    <location>
        <begin position="225"/>
        <end position="304"/>
    </location>
</feature>
<dbReference type="GO" id="GO:0046983">
    <property type="term" value="F:protein dimerization activity"/>
    <property type="evidence" value="ECO:0007669"/>
    <property type="project" value="InterPro"/>
</dbReference>
<evidence type="ECO:0000259" key="6">
    <source>
        <dbReference type="Pfam" id="PF08100"/>
    </source>
</evidence>
<evidence type="ECO:0000259" key="5">
    <source>
        <dbReference type="Pfam" id="PF00891"/>
    </source>
</evidence>
<dbReference type="PANTHER" id="PTHR11746">
    <property type="entry name" value="O-METHYLTRANSFERASE"/>
    <property type="match status" value="1"/>
</dbReference>
<feature type="domain" description="O-methyltransferase dimerisation" evidence="6">
    <location>
        <begin position="26"/>
        <end position="109"/>
    </location>
</feature>
<evidence type="ECO:0000256" key="4">
    <source>
        <dbReference type="SAM" id="MobiDB-lite"/>
    </source>
</evidence>
<dbReference type="PROSITE" id="PS51683">
    <property type="entry name" value="SAM_OMT_II"/>
    <property type="match status" value="1"/>
</dbReference>
<proteinExistence type="predicted"/>
<accession>A0A835BQX5</accession>
<keyword evidence="2" id="KW-0808">Transferase</keyword>
<evidence type="ECO:0000256" key="3">
    <source>
        <dbReference type="ARBA" id="ARBA00022691"/>
    </source>
</evidence>
<sequence>MAALCAASGLRSRLGYIHCTHALSTSLGIPNAIHSHGGAASLSDIVTRLSPRVPQHRRPCLPRLMRFLAGTGILAHDHHDDAATGIRSSGAAGDDGVYRLTPMSRLLVDDATVNGCTGLSPLVLSQTTSYHVAVAQHLSEWFTTITDVGLNLTDETPFQMAYGGMGPWEAARSDARFNEVFNAGMETDSPRWSTWLEAIARAFPHVKCSVLDLPHVISSILQPPDDDATLILTQCKKAICSHKPTTAGGGGGKVIIMDVIVGSPCKKAMFEAQVSLDLLMMAVTSGKERDEDEWRKIFMDAGFRRYEARPLLGILSIIDLYPLPHCAGTLRRSLPPGLADAEDHPQDHLKVQALLAKEQKPKGQYKHGLHVAQDLKGYSREPPDADELAQINTNRDEA</sequence>
<dbReference type="InterPro" id="IPR001077">
    <property type="entry name" value="COMT_C"/>
</dbReference>
<evidence type="ECO:0000256" key="1">
    <source>
        <dbReference type="ARBA" id="ARBA00022603"/>
    </source>
</evidence>
<dbReference type="Proteomes" id="UP000636709">
    <property type="component" value="Unassembled WGS sequence"/>
</dbReference>
<organism evidence="7 8">
    <name type="scientific">Digitaria exilis</name>
    <dbReference type="NCBI Taxonomy" id="1010633"/>
    <lineage>
        <taxon>Eukaryota</taxon>
        <taxon>Viridiplantae</taxon>
        <taxon>Streptophyta</taxon>
        <taxon>Embryophyta</taxon>
        <taxon>Tracheophyta</taxon>
        <taxon>Spermatophyta</taxon>
        <taxon>Magnoliopsida</taxon>
        <taxon>Liliopsida</taxon>
        <taxon>Poales</taxon>
        <taxon>Poaceae</taxon>
        <taxon>PACMAD clade</taxon>
        <taxon>Panicoideae</taxon>
        <taxon>Panicodae</taxon>
        <taxon>Paniceae</taxon>
        <taxon>Anthephorinae</taxon>
        <taxon>Digitaria</taxon>
    </lineage>
</organism>
<protein>
    <recommendedName>
        <fullName evidence="9">O-methyltransferase ZRP4</fullName>
    </recommendedName>
</protein>
<keyword evidence="3" id="KW-0949">S-adenosyl-L-methionine</keyword>
<evidence type="ECO:0008006" key="9">
    <source>
        <dbReference type="Google" id="ProtNLM"/>
    </source>
</evidence>
<dbReference type="AlphaFoldDB" id="A0A835BQX5"/>
<evidence type="ECO:0000256" key="2">
    <source>
        <dbReference type="ARBA" id="ARBA00022679"/>
    </source>
</evidence>
<dbReference type="Pfam" id="PF00891">
    <property type="entry name" value="Methyltransf_2"/>
    <property type="match status" value="1"/>
</dbReference>
<dbReference type="SUPFAM" id="SSF46785">
    <property type="entry name" value="Winged helix' DNA-binding domain"/>
    <property type="match status" value="1"/>
</dbReference>
<dbReference type="InterPro" id="IPR029063">
    <property type="entry name" value="SAM-dependent_MTases_sf"/>
</dbReference>